<dbReference type="Proteomes" id="UP001056120">
    <property type="component" value="Linkage Group LG24"/>
</dbReference>
<reference evidence="2" key="1">
    <citation type="journal article" date="2022" name="Mol. Ecol. Resour.">
        <title>The genomes of chicory, endive, great burdock and yacon provide insights into Asteraceae palaeo-polyploidization history and plant inulin production.</title>
        <authorList>
            <person name="Fan W."/>
            <person name="Wang S."/>
            <person name="Wang H."/>
            <person name="Wang A."/>
            <person name="Jiang F."/>
            <person name="Liu H."/>
            <person name="Zhao H."/>
            <person name="Xu D."/>
            <person name="Zhang Y."/>
        </authorList>
    </citation>
    <scope>NUCLEOTIDE SEQUENCE [LARGE SCALE GENOMIC DNA]</scope>
    <source>
        <strain evidence="2">cv. Yunnan</strain>
    </source>
</reference>
<comment type="caution">
    <text evidence="1">The sequence shown here is derived from an EMBL/GenBank/DDBJ whole genome shotgun (WGS) entry which is preliminary data.</text>
</comment>
<reference evidence="1 2" key="2">
    <citation type="journal article" date="2022" name="Mol. Ecol. Resour.">
        <title>The genomes of chicory, endive, great burdock and yacon provide insights into Asteraceae paleo-polyploidization history and plant inulin production.</title>
        <authorList>
            <person name="Fan W."/>
            <person name="Wang S."/>
            <person name="Wang H."/>
            <person name="Wang A."/>
            <person name="Jiang F."/>
            <person name="Liu H."/>
            <person name="Zhao H."/>
            <person name="Xu D."/>
            <person name="Zhang Y."/>
        </authorList>
    </citation>
    <scope>NUCLEOTIDE SEQUENCE [LARGE SCALE GENOMIC DNA]</scope>
    <source>
        <strain evidence="2">cv. Yunnan</strain>
        <tissue evidence="1">Leaves</tissue>
    </source>
</reference>
<evidence type="ECO:0000313" key="1">
    <source>
        <dbReference type="EMBL" id="KAI3711884.1"/>
    </source>
</evidence>
<proteinExistence type="predicted"/>
<accession>A0ACB9ANU2</accession>
<evidence type="ECO:0000313" key="2">
    <source>
        <dbReference type="Proteomes" id="UP001056120"/>
    </source>
</evidence>
<sequence>MGIDKYNVECRSIVTRYVEEWEKVITRTGRWVDFKNDYKTMDLDFMESVWCGGCLQSCIRRTLFTEASRLVGTHNANTKKMKDVYSSTSQNTLLSLRSSSSMCDDTCVAVGGDVRRGKLWWRLAETPLSTAVVVAVSDRSGGSG</sequence>
<keyword evidence="2" id="KW-1185">Reference proteome</keyword>
<name>A0ACB9ANU2_9ASTR</name>
<protein>
    <submittedName>
        <fullName evidence="1">Uncharacterized protein</fullName>
    </submittedName>
</protein>
<organism evidence="1 2">
    <name type="scientific">Smallanthus sonchifolius</name>
    <dbReference type="NCBI Taxonomy" id="185202"/>
    <lineage>
        <taxon>Eukaryota</taxon>
        <taxon>Viridiplantae</taxon>
        <taxon>Streptophyta</taxon>
        <taxon>Embryophyta</taxon>
        <taxon>Tracheophyta</taxon>
        <taxon>Spermatophyta</taxon>
        <taxon>Magnoliopsida</taxon>
        <taxon>eudicotyledons</taxon>
        <taxon>Gunneridae</taxon>
        <taxon>Pentapetalae</taxon>
        <taxon>asterids</taxon>
        <taxon>campanulids</taxon>
        <taxon>Asterales</taxon>
        <taxon>Asteraceae</taxon>
        <taxon>Asteroideae</taxon>
        <taxon>Heliantheae alliance</taxon>
        <taxon>Millerieae</taxon>
        <taxon>Smallanthus</taxon>
    </lineage>
</organism>
<gene>
    <name evidence="1" type="ORF">L1987_70433</name>
</gene>
<dbReference type="EMBL" id="CM042041">
    <property type="protein sequence ID" value="KAI3711884.1"/>
    <property type="molecule type" value="Genomic_DNA"/>
</dbReference>